<sequence>MPRNPGYSLPGSDSAMAEATRLVRAGRLTDATALIQRNLGSPSPVASPASTPSLSRRLRSGRPTLQRAPGGARLPRTAASAAPAGSVRTGVHRGPAGKRPYRLYVPRTTASTRPLIVMLHGGTQDGATFARSTGMDTIADEHGFLVAYPEQTTAANPMRYWNWFSDQQRTSGEPAIIASLIAELVQSEGVDPARIYVAGFSAGAAMAAVLASTHPDLVAAVGIHSGLAAGAAHDVASAFTAMRSPGPARRLAQPVPAITFHGDADPTVAIANSTRLADQFGLDATPETERGAVTGGRSFTVHRQSTGEDNQVLLEQWVVHGMAHAWSGGPAGGSYTDPTGPDASAAMVRFFQTHQH</sequence>
<dbReference type="SUPFAM" id="SSF53474">
    <property type="entry name" value="alpha/beta-Hydrolases"/>
    <property type="match status" value="2"/>
</dbReference>
<dbReference type="InterPro" id="IPR010126">
    <property type="entry name" value="Esterase_phb"/>
</dbReference>
<evidence type="ECO:0000256" key="1">
    <source>
        <dbReference type="ARBA" id="ARBA00022729"/>
    </source>
</evidence>
<dbReference type="Pfam" id="PF10503">
    <property type="entry name" value="Esterase_PHB"/>
    <property type="match status" value="1"/>
</dbReference>
<protein>
    <submittedName>
        <fullName evidence="4">PHB depolymerase family esterase</fullName>
    </submittedName>
</protein>
<dbReference type="NCBIfam" id="TIGR01840">
    <property type="entry name" value="esterase_phb"/>
    <property type="match status" value="1"/>
</dbReference>
<dbReference type="Proteomes" id="UP001056535">
    <property type="component" value="Chromosome"/>
</dbReference>
<feature type="region of interest" description="Disordered" evidence="3">
    <location>
        <begin position="36"/>
        <end position="100"/>
    </location>
</feature>
<dbReference type="PANTHER" id="PTHR43037:SF1">
    <property type="entry name" value="BLL1128 PROTEIN"/>
    <property type="match status" value="1"/>
</dbReference>
<proteinExistence type="predicted"/>
<evidence type="ECO:0000256" key="3">
    <source>
        <dbReference type="SAM" id="MobiDB-lite"/>
    </source>
</evidence>
<dbReference type="EMBL" id="CP099490">
    <property type="protein sequence ID" value="USQ75855.1"/>
    <property type="molecule type" value="Genomic_DNA"/>
</dbReference>
<dbReference type="Gene3D" id="3.40.50.1820">
    <property type="entry name" value="alpha/beta hydrolase"/>
    <property type="match status" value="1"/>
</dbReference>
<gene>
    <name evidence="4" type="ORF">NF557_14810</name>
</gene>
<organism evidence="4 5">
    <name type="scientific">Ornithinimicrobium cryptoxanthini</name>
    <dbReference type="NCBI Taxonomy" id="2934161"/>
    <lineage>
        <taxon>Bacteria</taxon>
        <taxon>Bacillati</taxon>
        <taxon>Actinomycetota</taxon>
        <taxon>Actinomycetes</taxon>
        <taxon>Micrococcales</taxon>
        <taxon>Ornithinimicrobiaceae</taxon>
        <taxon>Ornithinimicrobium</taxon>
    </lineage>
</organism>
<accession>A0ABY4YH46</accession>
<evidence type="ECO:0000313" key="4">
    <source>
        <dbReference type="EMBL" id="USQ75855.1"/>
    </source>
</evidence>
<feature type="compositionally biased region" description="Low complexity" evidence="3">
    <location>
        <begin position="41"/>
        <end position="65"/>
    </location>
</feature>
<evidence type="ECO:0000313" key="5">
    <source>
        <dbReference type="Proteomes" id="UP001056535"/>
    </source>
</evidence>
<keyword evidence="5" id="KW-1185">Reference proteome</keyword>
<dbReference type="RefSeq" id="WP_252620364.1">
    <property type="nucleotide sequence ID" value="NZ_CP099490.1"/>
</dbReference>
<dbReference type="InterPro" id="IPR050955">
    <property type="entry name" value="Plant_Biomass_Hydrol_Est"/>
</dbReference>
<evidence type="ECO:0000256" key="2">
    <source>
        <dbReference type="ARBA" id="ARBA00022801"/>
    </source>
</evidence>
<name>A0ABY4YH46_9MICO</name>
<dbReference type="InterPro" id="IPR029058">
    <property type="entry name" value="AB_hydrolase_fold"/>
</dbReference>
<keyword evidence="2" id="KW-0378">Hydrolase</keyword>
<reference evidence="4" key="1">
    <citation type="submission" date="2022-06" db="EMBL/GenBank/DDBJ databases">
        <title>Ornithinimicrobium JY.X270.</title>
        <authorList>
            <person name="Huang Y."/>
        </authorList>
    </citation>
    <scope>NUCLEOTIDE SEQUENCE</scope>
    <source>
        <strain evidence="4">JY.X270</strain>
    </source>
</reference>
<dbReference type="PANTHER" id="PTHR43037">
    <property type="entry name" value="UNNAMED PRODUCT-RELATED"/>
    <property type="match status" value="1"/>
</dbReference>
<keyword evidence="1" id="KW-0732">Signal</keyword>